<proteinExistence type="predicted"/>
<keyword evidence="2" id="KW-0812">Transmembrane</keyword>
<feature type="region of interest" description="Disordered" evidence="1">
    <location>
        <begin position="257"/>
        <end position="306"/>
    </location>
</feature>
<feature type="compositionally biased region" description="Low complexity" evidence="1">
    <location>
        <begin position="426"/>
        <end position="448"/>
    </location>
</feature>
<feature type="signal peptide" evidence="3">
    <location>
        <begin position="1"/>
        <end position="29"/>
    </location>
</feature>
<dbReference type="AlphaFoldDB" id="A0A517R662"/>
<feature type="compositionally biased region" description="Polar residues" evidence="1">
    <location>
        <begin position="415"/>
        <end position="424"/>
    </location>
</feature>
<reference evidence="4 5" key="1">
    <citation type="submission" date="2019-02" db="EMBL/GenBank/DDBJ databases">
        <title>Deep-cultivation of Planctomycetes and their phenomic and genomic characterization uncovers novel biology.</title>
        <authorList>
            <person name="Wiegand S."/>
            <person name="Jogler M."/>
            <person name="Boedeker C."/>
            <person name="Pinto D."/>
            <person name="Vollmers J."/>
            <person name="Rivas-Marin E."/>
            <person name="Kohn T."/>
            <person name="Peeters S.H."/>
            <person name="Heuer A."/>
            <person name="Rast P."/>
            <person name="Oberbeckmann S."/>
            <person name="Bunk B."/>
            <person name="Jeske O."/>
            <person name="Meyerdierks A."/>
            <person name="Storesund J.E."/>
            <person name="Kallscheuer N."/>
            <person name="Luecker S."/>
            <person name="Lage O.M."/>
            <person name="Pohl T."/>
            <person name="Merkel B.J."/>
            <person name="Hornburger P."/>
            <person name="Mueller R.-W."/>
            <person name="Bruemmer F."/>
            <person name="Labrenz M."/>
            <person name="Spormann A.M."/>
            <person name="Op den Camp H."/>
            <person name="Overmann J."/>
            <person name="Amann R."/>
            <person name="Jetten M.S.M."/>
            <person name="Mascher T."/>
            <person name="Medema M.H."/>
            <person name="Devos D.P."/>
            <person name="Kaster A.-K."/>
            <person name="Ovreas L."/>
            <person name="Rohde M."/>
            <person name="Galperin M.Y."/>
            <person name="Jogler C."/>
        </authorList>
    </citation>
    <scope>NUCLEOTIDE SEQUENCE [LARGE SCALE GENOMIC DNA]</scope>
    <source>
        <strain evidence="4 5">Pan189</strain>
    </source>
</reference>
<keyword evidence="2" id="KW-0472">Membrane</keyword>
<feature type="region of interest" description="Disordered" evidence="1">
    <location>
        <begin position="127"/>
        <end position="157"/>
    </location>
</feature>
<keyword evidence="3" id="KW-0732">Signal</keyword>
<feature type="compositionally biased region" description="Polar residues" evidence="1">
    <location>
        <begin position="43"/>
        <end position="53"/>
    </location>
</feature>
<protein>
    <submittedName>
        <fullName evidence="4">Uncharacterized protein</fullName>
    </submittedName>
</protein>
<gene>
    <name evidence="4" type="ORF">Pan189_37940</name>
</gene>
<feature type="region of interest" description="Disordered" evidence="1">
    <location>
        <begin position="356"/>
        <end position="501"/>
    </location>
</feature>
<evidence type="ECO:0000256" key="1">
    <source>
        <dbReference type="SAM" id="MobiDB-lite"/>
    </source>
</evidence>
<accession>A0A517R662</accession>
<feature type="region of interest" description="Disordered" evidence="1">
    <location>
        <begin position="185"/>
        <end position="237"/>
    </location>
</feature>
<evidence type="ECO:0000256" key="3">
    <source>
        <dbReference type="SAM" id="SignalP"/>
    </source>
</evidence>
<sequence length="550" mass="58246" precursor="true">MLGTARSRIHAANCICLVATCLLLGCAQGGRVATNRQPAVRPSTPQIAATSPRKSGRAAIKDAADEPNQVKSRSGKVATSKSVGRSSVEQDPFLSQEGEEFRAFEHAVEASLRDKVAEVAAGQRAVSEESATSKMETALRQPEATLANRGPSPSPNIRQVAERNVEQPGTTQEFDALADLFEQANRREAPASRVRRPLPPPGQPLYGSVMPFEAESATPPEYVPSERSQEMPKGQIDAGWEPVAESLEEAARDLEFGATNRSLIPENQPERSASRADSAQDVMIVDGEDVPDRIQIQSRGNDTGAEVRTMRFAIDPQMELTRQQPPRTDSAEDLFPVVSRSLANRGSNISTIDWNSNAVDSKAAMRASKVDSPELSLPSLDAEPSQMISAPAEGIATDDEPVLGLPLPPVGSVPAESTSGSMSSDALATGPGPSGPSLTGPSLAGPSLFGPTLGRGTAGSEDGASAGESISDDQKSGDEDSSVIRMASARAPEDGASEDIHLDDVDFDIEPETKTDDDLPTSFNTKTAWYAIGLACVSVVIVVVRRMRNR</sequence>
<dbReference type="Proteomes" id="UP000317318">
    <property type="component" value="Chromosome"/>
</dbReference>
<feature type="chain" id="PRO_5021747771" evidence="3">
    <location>
        <begin position="30"/>
        <end position="550"/>
    </location>
</feature>
<keyword evidence="5" id="KW-1185">Reference proteome</keyword>
<evidence type="ECO:0000256" key="2">
    <source>
        <dbReference type="SAM" id="Phobius"/>
    </source>
</evidence>
<feature type="region of interest" description="Disordered" evidence="1">
    <location>
        <begin position="33"/>
        <end position="94"/>
    </location>
</feature>
<evidence type="ECO:0000313" key="5">
    <source>
        <dbReference type="Proteomes" id="UP000317318"/>
    </source>
</evidence>
<evidence type="ECO:0000313" key="4">
    <source>
        <dbReference type="EMBL" id="QDT39387.1"/>
    </source>
</evidence>
<dbReference type="EMBL" id="CP036268">
    <property type="protein sequence ID" value="QDT39387.1"/>
    <property type="molecule type" value="Genomic_DNA"/>
</dbReference>
<feature type="compositionally biased region" description="Polar residues" evidence="1">
    <location>
        <begin position="69"/>
        <end position="89"/>
    </location>
</feature>
<organism evidence="4 5">
    <name type="scientific">Stratiformator vulcanicus</name>
    <dbReference type="NCBI Taxonomy" id="2527980"/>
    <lineage>
        <taxon>Bacteria</taxon>
        <taxon>Pseudomonadati</taxon>
        <taxon>Planctomycetota</taxon>
        <taxon>Planctomycetia</taxon>
        <taxon>Planctomycetales</taxon>
        <taxon>Planctomycetaceae</taxon>
        <taxon>Stratiformator</taxon>
    </lineage>
</organism>
<dbReference type="KEGG" id="svp:Pan189_37940"/>
<dbReference type="PROSITE" id="PS51257">
    <property type="entry name" value="PROKAR_LIPOPROTEIN"/>
    <property type="match status" value="1"/>
</dbReference>
<name>A0A517R662_9PLAN</name>
<feature type="transmembrane region" description="Helical" evidence="2">
    <location>
        <begin position="527"/>
        <end position="544"/>
    </location>
</feature>
<keyword evidence="2" id="KW-1133">Transmembrane helix</keyword>